<dbReference type="InterPro" id="IPR001810">
    <property type="entry name" value="F-box_dom"/>
</dbReference>
<dbReference type="SMART" id="SM00256">
    <property type="entry name" value="FBOX"/>
    <property type="match status" value="1"/>
</dbReference>
<dbReference type="PANTHER" id="PTHR14939">
    <property type="entry name" value="F-BOX ONLY PROTEIN 22"/>
    <property type="match status" value="1"/>
</dbReference>
<sequence length="535" mass="58442">MEKTTSSSSTPRTKAKASDLQMSFSGFDGLTEDLLFNILARLPAQSFASAACVTKSWNHICKRVLSRPKLASALSLKPSLPEALDDVFDKVLSGPIRPHFALANVGSGFELPMTLKLIRKKLGCLVPVIVSVANGIIGRDALTDELKEVKWGALFSGLSDEAYARNINEGIVLTIGYFPGLEVDVIPLVRPSKTPLESAIDKFVMDVKEYSASVSSCSFPVGIILFGEGSSDMKPVMEKLDYAMPNDTFIVGDERGCFTYRSGNDSRNAHARAGYLEAVALVFAQDRDRSSATGEIKFHVALSNGVLPVGGKYKTVSVRTSSTESSTWLTARRDGQREILDGQRILNEINNELPNQIEPPDLYIGVSKQRKISIGEEKPSHRSFISFHGVVGGDEEYLYVDGIGIRTGDIFQFYHSDCNTAIATSAKVHDELKKIKLEANSLKGDVDNATNVFGGFVFACYGRGETFFGRPNVDSSPFSENFRGVPFSGLFCGGELARSCSTVNDEFERESCVSCCLHVYSTVYLVMSYTPPVEY</sequence>
<evidence type="ECO:0000259" key="2">
    <source>
        <dbReference type="SMART" id="SM01204"/>
    </source>
</evidence>
<comment type="caution">
    <text evidence="3">The sequence shown here is derived from an EMBL/GenBank/DDBJ whole genome shotgun (WGS) entry which is preliminary data.</text>
</comment>
<dbReference type="SMART" id="SM01204">
    <property type="entry name" value="FIST_C"/>
    <property type="match status" value="1"/>
</dbReference>
<accession>A0A835C955</accession>
<dbReference type="GO" id="GO:0032436">
    <property type="term" value="P:positive regulation of proteasomal ubiquitin-dependent protein catabolic process"/>
    <property type="evidence" value="ECO:0007669"/>
    <property type="project" value="TreeGrafter"/>
</dbReference>
<evidence type="ECO:0000259" key="1">
    <source>
        <dbReference type="SMART" id="SM00256"/>
    </source>
</evidence>
<gene>
    <name evidence="3" type="ORF">G2W53_008859</name>
</gene>
<evidence type="ECO:0000313" key="3">
    <source>
        <dbReference type="EMBL" id="KAF7834000.1"/>
    </source>
</evidence>
<organism evidence="3 4">
    <name type="scientific">Senna tora</name>
    <dbReference type="NCBI Taxonomy" id="362788"/>
    <lineage>
        <taxon>Eukaryota</taxon>
        <taxon>Viridiplantae</taxon>
        <taxon>Streptophyta</taxon>
        <taxon>Embryophyta</taxon>
        <taxon>Tracheophyta</taxon>
        <taxon>Spermatophyta</taxon>
        <taxon>Magnoliopsida</taxon>
        <taxon>eudicotyledons</taxon>
        <taxon>Gunneridae</taxon>
        <taxon>Pentapetalae</taxon>
        <taxon>rosids</taxon>
        <taxon>fabids</taxon>
        <taxon>Fabales</taxon>
        <taxon>Fabaceae</taxon>
        <taxon>Caesalpinioideae</taxon>
        <taxon>Cassia clade</taxon>
        <taxon>Senna</taxon>
    </lineage>
</organism>
<dbReference type="GO" id="GO:0000209">
    <property type="term" value="P:protein polyubiquitination"/>
    <property type="evidence" value="ECO:0007669"/>
    <property type="project" value="TreeGrafter"/>
</dbReference>
<dbReference type="OrthoDB" id="509497at2759"/>
<feature type="domain" description="F-box" evidence="1">
    <location>
        <begin position="30"/>
        <end position="70"/>
    </location>
</feature>
<proteinExistence type="predicted"/>
<dbReference type="InterPro" id="IPR019494">
    <property type="entry name" value="FIST_C"/>
</dbReference>
<dbReference type="Pfam" id="PF00646">
    <property type="entry name" value="F-box"/>
    <property type="match status" value="1"/>
</dbReference>
<feature type="domain" description="FIST C-domain" evidence="2">
    <location>
        <begin position="345"/>
        <end position="499"/>
    </location>
</feature>
<dbReference type="SUPFAM" id="SSF81383">
    <property type="entry name" value="F-box domain"/>
    <property type="match status" value="1"/>
</dbReference>
<reference evidence="3" key="1">
    <citation type="submission" date="2020-09" db="EMBL/GenBank/DDBJ databases">
        <title>Genome-Enabled Discovery of Anthraquinone Biosynthesis in Senna tora.</title>
        <authorList>
            <person name="Kang S.-H."/>
            <person name="Pandey R.P."/>
            <person name="Lee C.-M."/>
            <person name="Sim J.-S."/>
            <person name="Jeong J.-T."/>
            <person name="Choi B.-S."/>
            <person name="Jung M."/>
            <person name="Ginzburg D."/>
            <person name="Zhao K."/>
            <person name="Won S.Y."/>
            <person name="Oh T.-J."/>
            <person name="Yu Y."/>
            <person name="Kim N.-H."/>
            <person name="Lee O.R."/>
            <person name="Lee T.-H."/>
            <person name="Bashyal P."/>
            <person name="Kim T.-S."/>
            <person name="Lee W.-H."/>
            <person name="Kawkins C."/>
            <person name="Kim C.-K."/>
            <person name="Kim J.S."/>
            <person name="Ahn B.O."/>
            <person name="Rhee S.Y."/>
            <person name="Sohng J.K."/>
        </authorList>
    </citation>
    <scope>NUCLEOTIDE SEQUENCE</scope>
    <source>
        <tissue evidence="3">Leaf</tissue>
    </source>
</reference>
<dbReference type="EMBL" id="JAAIUW010000004">
    <property type="protein sequence ID" value="KAF7834000.1"/>
    <property type="molecule type" value="Genomic_DNA"/>
</dbReference>
<dbReference type="PANTHER" id="PTHR14939:SF5">
    <property type="entry name" value="F-BOX ONLY PROTEIN 22"/>
    <property type="match status" value="1"/>
</dbReference>
<keyword evidence="4" id="KW-1185">Reference proteome</keyword>
<dbReference type="AlphaFoldDB" id="A0A835C955"/>
<protein>
    <submittedName>
        <fullName evidence="3">F-box/LRR-repeat protein</fullName>
    </submittedName>
</protein>
<dbReference type="InterPro" id="IPR036047">
    <property type="entry name" value="F-box-like_dom_sf"/>
</dbReference>
<name>A0A835C955_9FABA</name>
<dbReference type="Proteomes" id="UP000634136">
    <property type="component" value="Unassembled WGS sequence"/>
</dbReference>
<dbReference type="Pfam" id="PF10442">
    <property type="entry name" value="FIST_C"/>
    <property type="match status" value="1"/>
</dbReference>
<evidence type="ECO:0000313" key="4">
    <source>
        <dbReference type="Proteomes" id="UP000634136"/>
    </source>
</evidence>